<gene>
    <name evidence="6" type="ORF">ACH5RR_021776</name>
</gene>
<dbReference type="AlphaFoldDB" id="A0ABD2ZL81"/>
<reference evidence="6 7" key="1">
    <citation type="submission" date="2024-11" db="EMBL/GenBank/DDBJ databases">
        <title>A near-complete genome assembly of Cinchona calisaya.</title>
        <authorList>
            <person name="Lian D.C."/>
            <person name="Zhao X.W."/>
            <person name="Wei L."/>
        </authorList>
    </citation>
    <scope>NUCLEOTIDE SEQUENCE [LARGE SCALE GENOMIC DNA]</scope>
    <source>
        <tissue evidence="6">Nenye</tissue>
    </source>
</reference>
<evidence type="ECO:0000256" key="3">
    <source>
        <dbReference type="ARBA" id="ARBA00023295"/>
    </source>
</evidence>
<dbReference type="Pfam" id="PF00232">
    <property type="entry name" value="Glyco_hydro_1"/>
    <property type="match status" value="1"/>
</dbReference>
<evidence type="ECO:0000256" key="4">
    <source>
        <dbReference type="RuleBase" id="RU003690"/>
    </source>
</evidence>
<organism evidence="6 7">
    <name type="scientific">Cinchona calisaya</name>
    <dbReference type="NCBI Taxonomy" id="153742"/>
    <lineage>
        <taxon>Eukaryota</taxon>
        <taxon>Viridiplantae</taxon>
        <taxon>Streptophyta</taxon>
        <taxon>Embryophyta</taxon>
        <taxon>Tracheophyta</taxon>
        <taxon>Spermatophyta</taxon>
        <taxon>Magnoliopsida</taxon>
        <taxon>eudicotyledons</taxon>
        <taxon>Gunneridae</taxon>
        <taxon>Pentapetalae</taxon>
        <taxon>asterids</taxon>
        <taxon>lamiids</taxon>
        <taxon>Gentianales</taxon>
        <taxon>Rubiaceae</taxon>
        <taxon>Cinchonoideae</taxon>
        <taxon>Cinchoneae</taxon>
        <taxon>Cinchona</taxon>
    </lineage>
</organism>
<dbReference type="GO" id="GO:0009821">
    <property type="term" value="P:alkaloid biosynthetic process"/>
    <property type="evidence" value="ECO:0007669"/>
    <property type="project" value="UniProtKB-ARBA"/>
</dbReference>
<evidence type="ECO:0000256" key="2">
    <source>
        <dbReference type="ARBA" id="ARBA00022801"/>
    </source>
</evidence>
<dbReference type="Gene3D" id="3.20.20.80">
    <property type="entry name" value="Glycosidases"/>
    <property type="match status" value="1"/>
</dbReference>
<evidence type="ECO:0000313" key="7">
    <source>
        <dbReference type="Proteomes" id="UP001630127"/>
    </source>
</evidence>
<dbReference type="Proteomes" id="UP001630127">
    <property type="component" value="Unassembled WGS sequence"/>
</dbReference>
<keyword evidence="2" id="KW-0378">Hydrolase</keyword>
<dbReference type="EMBL" id="JBJUIK010000009">
    <property type="protein sequence ID" value="KAL3519187.1"/>
    <property type="molecule type" value="Genomic_DNA"/>
</dbReference>
<comment type="caution">
    <text evidence="6">The sequence shown here is derived from an EMBL/GenBank/DDBJ whole genome shotgun (WGS) entry which is preliminary data.</text>
</comment>
<dbReference type="InterPro" id="IPR017853">
    <property type="entry name" value="GH"/>
</dbReference>
<dbReference type="FunFam" id="3.20.20.80:FF:000020">
    <property type="entry name" value="Beta-glucosidase 12"/>
    <property type="match status" value="1"/>
</dbReference>
<keyword evidence="7" id="KW-1185">Reference proteome</keyword>
<evidence type="ECO:0000256" key="5">
    <source>
        <dbReference type="SAM" id="SignalP"/>
    </source>
</evidence>
<dbReference type="PRINTS" id="PR00131">
    <property type="entry name" value="GLHYDRLASE1"/>
</dbReference>
<proteinExistence type="inferred from homology"/>
<dbReference type="PANTHER" id="PTHR10353">
    <property type="entry name" value="GLYCOSYL HYDROLASE"/>
    <property type="match status" value="1"/>
</dbReference>
<dbReference type="InterPro" id="IPR033132">
    <property type="entry name" value="GH_1_N_CS"/>
</dbReference>
<feature type="chain" id="PRO_5044834865" description="Beta-glucosidase 12-like" evidence="5">
    <location>
        <begin position="23"/>
        <end position="511"/>
    </location>
</feature>
<dbReference type="GO" id="GO:0004553">
    <property type="term" value="F:hydrolase activity, hydrolyzing O-glycosyl compounds"/>
    <property type="evidence" value="ECO:0007669"/>
    <property type="project" value="UniProtKB-ARBA"/>
</dbReference>
<dbReference type="SUPFAM" id="SSF51445">
    <property type="entry name" value="(Trans)glycosidases"/>
    <property type="match status" value="1"/>
</dbReference>
<keyword evidence="5" id="KW-0732">Signal</keyword>
<protein>
    <recommendedName>
        <fullName evidence="8">Beta-glucosidase 12-like</fullName>
    </recommendedName>
</protein>
<name>A0ABD2ZL81_9GENT</name>
<keyword evidence="3" id="KW-0326">Glycosidase</keyword>
<evidence type="ECO:0008006" key="8">
    <source>
        <dbReference type="Google" id="ProtNLM"/>
    </source>
</evidence>
<dbReference type="InterPro" id="IPR001360">
    <property type="entry name" value="Glyco_hydro_1"/>
</dbReference>
<dbReference type="PANTHER" id="PTHR10353:SF298">
    <property type="entry name" value="BETA-GLUCOSIDASE"/>
    <property type="match status" value="1"/>
</dbReference>
<feature type="signal peptide" evidence="5">
    <location>
        <begin position="1"/>
        <end position="22"/>
    </location>
</feature>
<evidence type="ECO:0000256" key="1">
    <source>
        <dbReference type="ARBA" id="ARBA00010838"/>
    </source>
</evidence>
<evidence type="ECO:0000313" key="6">
    <source>
        <dbReference type="EMBL" id="KAL3519187.1"/>
    </source>
</evidence>
<dbReference type="PROSITE" id="PS00653">
    <property type="entry name" value="GLYCOSYL_HYDROL_F1_2"/>
    <property type="match status" value="1"/>
</dbReference>
<sequence>MVKIKYYFLLSFVALALGFGNAQPPLPPTHNIKTFNRSNFPPDFVFGSASSSYQNEGAANEGGKGPSIWDTYTKNHPERIDDHSDGIIATDSYHRYKEDVRMLKQSGFEAYRFSISWPRLIPRGKRSLGVNEEGIRFYNNLINELQENGLEPYVTLFHWDLPQALEDEYGGLLSSQFVNDYRDFADLCFSRFGDRVKHWITFNEPWSYAVGGYASGFLAPGRCSAWQNLNCTGGNSSTEPYIVAHNMLVAHGVAVQLYRNKYQESQKGKIGITLVTRWILPYSNETHNRDAARRALDFNFGWFMHPITYGKYPDCMYTLVKERLPSFSEEETKMLRGSFDFIGLNYYTANYARHYPNQPNSHSSYERDSEADLTPERNGIPIGKKGPSGWLYVYPRGIRDLLVYIKRNYTSLPIYITENGVDELNNSTLKAQDALNDSMRVDFYFNHLLHVNRAIQEGVNVKGYFAWALMDNFEWKSGYSIRFGINYVDYKDGLKRYPKLSAKWFSNFLRK</sequence>
<comment type="similarity">
    <text evidence="1 4">Belongs to the glycosyl hydrolase 1 family.</text>
</comment>
<accession>A0ABD2ZL81</accession>